<feature type="region of interest" description="Disordered" evidence="8">
    <location>
        <begin position="39"/>
        <end position="111"/>
    </location>
</feature>
<dbReference type="KEGG" id="mbr:MONBRDRAFT_12298"/>
<dbReference type="PANTHER" id="PTHR24223">
    <property type="entry name" value="ATP-BINDING CASSETTE SUB-FAMILY C"/>
    <property type="match status" value="1"/>
</dbReference>
<dbReference type="eggNOG" id="KOG0054">
    <property type="taxonomic scope" value="Eukaryota"/>
</dbReference>
<name>A9VBU5_MONBE</name>
<gene>
    <name evidence="9" type="ORF">MONBRDRAFT_12298</name>
</gene>
<keyword evidence="5" id="KW-0067">ATP-binding</keyword>
<evidence type="ECO:0000256" key="8">
    <source>
        <dbReference type="SAM" id="MobiDB-lite"/>
    </source>
</evidence>
<reference evidence="9 10" key="1">
    <citation type="journal article" date="2008" name="Nature">
        <title>The genome of the choanoflagellate Monosiga brevicollis and the origin of metazoans.</title>
        <authorList>
            <consortium name="JGI Sequencing"/>
            <person name="King N."/>
            <person name="Westbrook M.J."/>
            <person name="Young S.L."/>
            <person name="Kuo A."/>
            <person name="Abedin M."/>
            <person name="Chapman J."/>
            <person name="Fairclough S."/>
            <person name="Hellsten U."/>
            <person name="Isogai Y."/>
            <person name="Letunic I."/>
            <person name="Marr M."/>
            <person name="Pincus D."/>
            <person name="Putnam N."/>
            <person name="Rokas A."/>
            <person name="Wright K.J."/>
            <person name="Zuzow R."/>
            <person name="Dirks W."/>
            <person name="Good M."/>
            <person name="Goodstein D."/>
            <person name="Lemons D."/>
            <person name="Li W."/>
            <person name="Lyons J.B."/>
            <person name="Morris A."/>
            <person name="Nichols S."/>
            <person name="Richter D.J."/>
            <person name="Salamov A."/>
            <person name="Bork P."/>
            <person name="Lim W.A."/>
            <person name="Manning G."/>
            <person name="Miller W.T."/>
            <person name="McGinnis W."/>
            <person name="Shapiro H."/>
            <person name="Tjian R."/>
            <person name="Grigoriev I.V."/>
            <person name="Rokhsar D."/>
        </authorList>
    </citation>
    <scope>NUCLEOTIDE SEQUENCE [LARGE SCALE GENOMIC DNA]</scope>
    <source>
        <strain evidence="10">MX1 / ATCC 50154</strain>
    </source>
</reference>
<evidence type="ECO:0000256" key="4">
    <source>
        <dbReference type="ARBA" id="ARBA00022741"/>
    </source>
</evidence>
<evidence type="ECO:0000256" key="6">
    <source>
        <dbReference type="ARBA" id="ARBA00022989"/>
    </source>
</evidence>
<sequence length="256" mass="29042">MADRIAMMLDDELLARSRSYMQATSLEEENMHVDTRPNAEMIEPTSGPAPHLPGLSQPVPFHPAKQHPSLDPDANPKLNTEDHRPGALPRQRRRSRVDSERERIPQAEPGIKSRDVSARYPGFRHPLDENVWTPYRFLRFISFVWVNPIMRLGAKRQLEPDDLFPTPHRDESYHLASTLEEAWQEQLAKPNGNLFNAYVKAFWKHFALATFLLFIEAMLQVLEPWLLGRLINATANGDGDDVAFGYAGGLVASVLA</sequence>
<dbReference type="InterPro" id="IPR036640">
    <property type="entry name" value="ABC1_TM_sf"/>
</dbReference>
<comment type="subcellular location">
    <subcellularLocation>
        <location evidence="1">Membrane</location>
        <topology evidence="1">Multi-pass membrane protein</topology>
    </subcellularLocation>
</comment>
<evidence type="ECO:0000256" key="1">
    <source>
        <dbReference type="ARBA" id="ARBA00004141"/>
    </source>
</evidence>
<evidence type="ECO:0000256" key="5">
    <source>
        <dbReference type="ARBA" id="ARBA00022840"/>
    </source>
</evidence>
<keyword evidence="3" id="KW-0812">Transmembrane</keyword>
<dbReference type="AlphaFoldDB" id="A9VBU5"/>
<evidence type="ECO:0000256" key="2">
    <source>
        <dbReference type="ARBA" id="ARBA00009726"/>
    </source>
</evidence>
<dbReference type="RefSeq" id="XP_001750163.1">
    <property type="nucleotide sequence ID" value="XM_001750111.1"/>
</dbReference>
<feature type="compositionally biased region" description="Basic and acidic residues" evidence="8">
    <location>
        <begin position="96"/>
        <end position="111"/>
    </location>
</feature>
<dbReference type="STRING" id="81824.A9VBU5"/>
<evidence type="ECO:0000313" key="9">
    <source>
        <dbReference type="EMBL" id="EDQ84993.1"/>
    </source>
</evidence>
<proteinExistence type="inferred from homology"/>
<keyword evidence="7" id="KW-0472">Membrane</keyword>
<dbReference type="GO" id="GO:0005524">
    <property type="term" value="F:ATP binding"/>
    <property type="evidence" value="ECO:0007669"/>
    <property type="project" value="UniProtKB-KW"/>
</dbReference>
<dbReference type="EMBL" id="CH991578">
    <property type="protein sequence ID" value="EDQ84993.1"/>
    <property type="molecule type" value="Genomic_DNA"/>
</dbReference>
<organism evidence="9 10">
    <name type="scientific">Monosiga brevicollis</name>
    <name type="common">Choanoflagellate</name>
    <dbReference type="NCBI Taxonomy" id="81824"/>
    <lineage>
        <taxon>Eukaryota</taxon>
        <taxon>Choanoflagellata</taxon>
        <taxon>Craspedida</taxon>
        <taxon>Salpingoecidae</taxon>
        <taxon>Monosiga</taxon>
    </lineage>
</organism>
<dbReference type="InParanoid" id="A9VBU5"/>
<dbReference type="InterPro" id="IPR050173">
    <property type="entry name" value="ABC_transporter_C-like"/>
</dbReference>
<keyword evidence="6" id="KW-1133">Transmembrane helix</keyword>
<dbReference type="Proteomes" id="UP000001357">
    <property type="component" value="Unassembled WGS sequence"/>
</dbReference>
<evidence type="ECO:0000256" key="7">
    <source>
        <dbReference type="ARBA" id="ARBA00023136"/>
    </source>
</evidence>
<dbReference type="GeneID" id="5895463"/>
<evidence type="ECO:0000256" key="3">
    <source>
        <dbReference type="ARBA" id="ARBA00022692"/>
    </source>
</evidence>
<protein>
    <recommendedName>
        <fullName evidence="11">ABC transmembrane type-1 domain-containing protein</fullName>
    </recommendedName>
</protein>
<dbReference type="GO" id="GO:0016020">
    <property type="term" value="C:membrane"/>
    <property type="evidence" value="ECO:0007669"/>
    <property type="project" value="UniProtKB-SubCell"/>
</dbReference>
<evidence type="ECO:0000313" key="10">
    <source>
        <dbReference type="Proteomes" id="UP000001357"/>
    </source>
</evidence>
<dbReference type="Gene3D" id="1.20.1560.10">
    <property type="entry name" value="ABC transporter type 1, transmembrane domain"/>
    <property type="match status" value="1"/>
</dbReference>
<dbReference type="PANTHER" id="PTHR24223:SF456">
    <property type="entry name" value="MULTIDRUG RESISTANCE-ASSOCIATED PROTEIN LETHAL(2)03659"/>
    <property type="match status" value="1"/>
</dbReference>
<dbReference type="SUPFAM" id="SSF90123">
    <property type="entry name" value="ABC transporter transmembrane region"/>
    <property type="match status" value="1"/>
</dbReference>
<accession>A9VBU5</accession>
<keyword evidence="4" id="KW-0547">Nucleotide-binding</keyword>
<comment type="similarity">
    <text evidence="2">Belongs to the ABC transporter superfamily. ABCC family. Conjugate transporter (TC 3.A.1.208) subfamily.</text>
</comment>
<evidence type="ECO:0008006" key="11">
    <source>
        <dbReference type="Google" id="ProtNLM"/>
    </source>
</evidence>
<keyword evidence="10" id="KW-1185">Reference proteome</keyword>